<name>A0AAD5KRR3_9CRUS</name>
<evidence type="ECO:0000256" key="2">
    <source>
        <dbReference type="SAM" id="SignalP"/>
    </source>
</evidence>
<evidence type="ECO:0000313" key="4">
    <source>
        <dbReference type="Proteomes" id="UP000820818"/>
    </source>
</evidence>
<feature type="chain" id="PRO_5042034513" evidence="2">
    <location>
        <begin position="18"/>
        <end position="312"/>
    </location>
</feature>
<evidence type="ECO:0000256" key="1">
    <source>
        <dbReference type="SAM" id="MobiDB-lite"/>
    </source>
</evidence>
<organism evidence="3 4">
    <name type="scientific">Daphnia sinensis</name>
    <dbReference type="NCBI Taxonomy" id="1820382"/>
    <lineage>
        <taxon>Eukaryota</taxon>
        <taxon>Metazoa</taxon>
        <taxon>Ecdysozoa</taxon>
        <taxon>Arthropoda</taxon>
        <taxon>Crustacea</taxon>
        <taxon>Branchiopoda</taxon>
        <taxon>Diplostraca</taxon>
        <taxon>Cladocera</taxon>
        <taxon>Anomopoda</taxon>
        <taxon>Daphniidae</taxon>
        <taxon>Daphnia</taxon>
        <taxon>Daphnia similis group</taxon>
    </lineage>
</organism>
<protein>
    <submittedName>
        <fullName evidence="3">Uncharacterized protein</fullName>
    </submittedName>
</protein>
<feature type="compositionally biased region" description="Polar residues" evidence="1">
    <location>
        <begin position="60"/>
        <end position="77"/>
    </location>
</feature>
<feature type="signal peptide" evidence="2">
    <location>
        <begin position="1"/>
        <end position="17"/>
    </location>
</feature>
<dbReference type="EMBL" id="WJBH02000005">
    <property type="protein sequence ID" value="KAI9559249.1"/>
    <property type="molecule type" value="Genomic_DNA"/>
</dbReference>
<accession>A0AAD5KRR3</accession>
<reference evidence="3 4" key="1">
    <citation type="submission" date="2022-05" db="EMBL/GenBank/DDBJ databases">
        <title>A multi-omics perspective on studying reproductive biology in Daphnia sinensis.</title>
        <authorList>
            <person name="Jia J."/>
        </authorList>
    </citation>
    <scope>NUCLEOTIDE SEQUENCE [LARGE SCALE GENOMIC DNA]</scope>
    <source>
        <strain evidence="3 4">WSL</strain>
    </source>
</reference>
<dbReference type="Proteomes" id="UP000820818">
    <property type="component" value="Linkage Group LG5"/>
</dbReference>
<keyword evidence="2" id="KW-0732">Signal</keyword>
<dbReference type="AlphaFoldDB" id="A0AAD5KRR3"/>
<proteinExistence type="predicted"/>
<keyword evidence="4" id="KW-1185">Reference proteome</keyword>
<evidence type="ECO:0000313" key="3">
    <source>
        <dbReference type="EMBL" id="KAI9559249.1"/>
    </source>
</evidence>
<comment type="caution">
    <text evidence="3">The sequence shown here is derived from an EMBL/GenBank/DDBJ whole genome shotgun (WGS) entry which is preliminary data.</text>
</comment>
<feature type="region of interest" description="Disordered" evidence="1">
    <location>
        <begin position="52"/>
        <end position="81"/>
    </location>
</feature>
<sequence>MKLALVLLLGLVIFSNQQFNQQLTNEKLLWLLSYYSPQLGVTNYNYQPVNYQKSDGGRTPSFSNHLTPSSGSPNYAQDTEPHFRTIPNRTSVHENQFPEVHFRNKLDNSRYRPSFLQQFKPQFNPRFVINLANRSKLLNKVTTITFTFTSSLTFTSVQSCIPSTDFVPGLDAVACRKRRAIESLDHQLGTTQFTITPSGVQPMEPTVLPPEDTILENPHPRNDPAINPSVVSSKDEDVLDGLQTVTLKPLVYSRDKRFFFHLVTTKTVISYTSMSTTLTKTVSLLFPFSGGQLVCLPQGYTVCPYLATAGPR</sequence>
<gene>
    <name evidence="3" type="ORF">GHT06_016038</name>
</gene>